<feature type="compositionally biased region" description="Polar residues" evidence="1">
    <location>
        <begin position="97"/>
        <end position="106"/>
    </location>
</feature>
<reference evidence="2" key="1">
    <citation type="submission" date="2020-08" db="EMBL/GenBank/DDBJ databases">
        <title>Multicomponent nature underlies the extraordinary mechanical properties of spider dragline silk.</title>
        <authorList>
            <person name="Kono N."/>
            <person name="Nakamura H."/>
            <person name="Mori M."/>
            <person name="Yoshida Y."/>
            <person name="Ohtoshi R."/>
            <person name="Malay A.D."/>
            <person name="Moran D.A.P."/>
            <person name="Tomita M."/>
            <person name="Numata K."/>
            <person name="Arakawa K."/>
        </authorList>
    </citation>
    <scope>NUCLEOTIDE SEQUENCE</scope>
</reference>
<sequence>MVLRKNSKNNRINVSPILNLNTKIKTLGWVLPDPEQRFSWGFSPNREIETALSVEWQKLRRRDSVPFTLVWTGNEMGAPFTSPKPLVVQTFYEDKPPTSNVVSRNTSGRKTRKSTSLSPRNTEMRDCWGSVKSFDCAVRSQLRILSKKSTG</sequence>
<keyword evidence="3" id="KW-1185">Reference proteome</keyword>
<dbReference type="EMBL" id="BMAW01125169">
    <property type="protein sequence ID" value="GFU11143.1"/>
    <property type="molecule type" value="Genomic_DNA"/>
</dbReference>
<protein>
    <submittedName>
        <fullName evidence="2">Uncharacterized protein</fullName>
    </submittedName>
</protein>
<dbReference type="Proteomes" id="UP000887013">
    <property type="component" value="Unassembled WGS sequence"/>
</dbReference>
<evidence type="ECO:0000313" key="3">
    <source>
        <dbReference type="Proteomes" id="UP000887013"/>
    </source>
</evidence>
<gene>
    <name evidence="2" type="ORF">NPIL_102081</name>
</gene>
<evidence type="ECO:0000256" key="1">
    <source>
        <dbReference type="SAM" id="MobiDB-lite"/>
    </source>
</evidence>
<comment type="caution">
    <text evidence="2">The sequence shown here is derived from an EMBL/GenBank/DDBJ whole genome shotgun (WGS) entry which is preliminary data.</text>
</comment>
<accession>A0A8X6UF84</accession>
<proteinExistence type="predicted"/>
<evidence type="ECO:0000313" key="2">
    <source>
        <dbReference type="EMBL" id="GFU11143.1"/>
    </source>
</evidence>
<dbReference type="AlphaFoldDB" id="A0A8X6UF84"/>
<feature type="region of interest" description="Disordered" evidence="1">
    <location>
        <begin position="96"/>
        <end position="122"/>
    </location>
</feature>
<organism evidence="2 3">
    <name type="scientific">Nephila pilipes</name>
    <name type="common">Giant wood spider</name>
    <name type="synonym">Nephila maculata</name>
    <dbReference type="NCBI Taxonomy" id="299642"/>
    <lineage>
        <taxon>Eukaryota</taxon>
        <taxon>Metazoa</taxon>
        <taxon>Ecdysozoa</taxon>
        <taxon>Arthropoda</taxon>
        <taxon>Chelicerata</taxon>
        <taxon>Arachnida</taxon>
        <taxon>Araneae</taxon>
        <taxon>Araneomorphae</taxon>
        <taxon>Entelegynae</taxon>
        <taxon>Araneoidea</taxon>
        <taxon>Nephilidae</taxon>
        <taxon>Nephila</taxon>
    </lineage>
</organism>
<name>A0A8X6UF84_NEPPI</name>